<organism evidence="2 3">
    <name type="scientific">Aristolochia fimbriata</name>
    <name type="common">White veined hardy Dutchman's pipe vine</name>
    <dbReference type="NCBI Taxonomy" id="158543"/>
    <lineage>
        <taxon>Eukaryota</taxon>
        <taxon>Viridiplantae</taxon>
        <taxon>Streptophyta</taxon>
        <taxon>Embryophyta</taxon>
        <taxon>Tracheophyta</taxon>
        <taxon>Spermatophyta</taxon>
        <taxon>Magnoliopsida</taxon>
        <taxon>Magnoliidae</taxon>
        <taxon>Piperales</taxon>
        <taxon>Aristolochiaceae</taxon>
        <taxon>Aristolochia</taxon>
    </lineage>
</organism>
<dbReference type="Proteomes" id="UP000825729">
    <property type="component" value="Unassembled WGS sequence"/>
</dbReference>
<sequence length="251" mass="28485">MVAARATELSPAKKPMAIGPRIKDGKQFKPRANPNCKVVFHGTNIREKGSSFHRSKDLDQQRSLEKSSKPPKSLPTEPCEKSKKREAFEKLKGKLPKQSLLPSIVRDKETLVKDISAKKQGNLQTGDFSNRTDKEVNHGREISRRRIELQTGHHSVLVSEIRPSNIRLRSHGPLQNEEGKKLKIPKFSISLTPQEIEQDFLAMTGEKPPRKPQTRGKIFQKKLNENLPGQWLHTVTLDSYNVVDPPNSKKR</sequence>
<dbReference type="PANTHER" id="PTHR33130">
    <property type="entry name" value="PUTATIVE (DUF1639)-RELATED"/>
    <property type="match status" value="1"/>
</dbReference>
<dbReference type="PANTHER" id="PTHR33130:SF43">
    <property type="entry name" value="OS01G0688600 PROTEIN"/>
    <property type="match status" value="1"/>
</dbReference>
<dbReference type="Pfam" id="PF07797">
    <property type="entry name" value="DUF1639"/>
    <property type="match status" value="1"/>
</dbReference>
<accession>A0AAV7EC50</accession>
<protein>
    <submittedName>
        <fullName evidence="2">Uncharacterized protein</fullName>
    </submittedName>
</protein>
<name>A0AAV7EC50_ARIFI</name>
<dbReference type="EMBL" id="JAINDJ010000005">
    <property type="protein sequence ID" value="KAG9445839.1"/>
    <property type="molecule type" value="Genomic_DNA"/>
</dbReference>
<feature type="region of interest" description="Disordered" evidence="1">
    <location>
        <begin position="1"/>
        <end position="83"/>
    </location>
</feature>
<dbReference type="AlphaFoldDB" id="A0AAV7EC50"/>
<keyword evidence="3" id="KW-1185">Reference proteome</keyword>
<evidence type="ECO:0000313" key="3">
    <source>
        <dbReference type="Proteomes" id="UP000825729"/>
    </source>
</evidence>
<feature type="compositionally biased region" description="Basic and acidic residues" evidence="1">
    <location>
        <begin position="44"/>
        <end position="68"/>
    </location>
</feature>
<comment type="caution">
    <text evidence="2">The sequence shown here is derived from an EMBL/GenBank/DDBJ whole genome shotgun (WGS) entry which is preliminary data.</text>
</comment>
<gene>
    <name evidence="2" type="ORF">H6P81_011967</name>
</gene>
<evidence type="ECO:0000313" key="2">
    <source>
        <dbReference type="EMBL" id="KAG9445839.1"/>
    </source>
</evidence>
<dbReference type="InterPro" id="IPR012438">
    <property type="entry name" value="DUF1639"/>
</dbReference>
<reference evidence="2 3" key="1">
    <citation type="submission" date="2021-07" db="EMBL/GenBank/DDBJ databases">
        <title>The Aristolochia fimbriata genome: insights into angiosperm evolution, floral development and chemical biosynthesis.</title>
        <authorList>
            <person name="Jiao Y."/>
        </authorList>
    </citation>
    <scope>NUCLEOTIDE SEQUENCE [LARGE SCALE GENOMIC DNA]</scope>
    <source>
        <strain evidence="2">IBCAS-2021</strain>
        <tissue evidence="2">Leaf</tissue>
    </source>
</reference>
<proteinExistence type="predicted"/>
<evidence type="ECO:0000256" key="1">
    <source>
        <dbReference type="SAM" id="MobiDB-lite"/>
    </source>
</evidence>